<feature type="region of interest" description="Disordered" evidence="1">
    <location>
        <begin position="1"/>
        <end position="169"/>
    </location>
</feature>
<feature type="compositionally biased region" description="Polar residues" evidence="1">
    <location>
        <begin position="531"/>
        <end position="550"/>
    </location>
</feature>
<dbReference type="VEuPathDB" id="FungiDB:CNF04500"/>
<feature type="compositionally biased region" description="Low complexity" evidence="1">
    <location>
        <begin position="290"/>
        <end position="307"/>
    </location>
</feature>
<keyword evidence="3" id="KW-1185">Reference proteome</keyword>
<feature type="compositionally biased region" description="Low complexity" evidence="1">
    <location>
        <begin position="34"/>
        <end position="47"/>
    </location>
</feature>
<evidence type="ECO:0000313" key="2">
    <source>
        <dbReference type="EMBL" id="AAW44105.2"/>
    </source>
</evidence>
<dbReference type="OrthoDB" id="2564806at2759"/>
<gene>
    <name evidence="2" type="ordered locus">CNF04500</name>
</gene>
<protein>
    <submittedName>
        <fullName evidence="2">Uncharacterized protein</fullName>
    </submittedName>
</protein>
<evidence type="ECO:0000313" key="3">
    <source>
        <dbReference type="Proteomes" id="UP000002149"/>
    </source>
</evidence>
<feature type="compositionally biased region" description="Low complexity" evidence="1">
    <location>
        <begin position="244"/>
        <end position="253"/>
    </location>
</feature>
<evidence type="ECO:0000256" key="1">
    <source>
        <dbReference type="SAM" id="MobiDB-lite"/>
    </source>
</evidence>
<dbReference type="InParanoid" id="Q5KER9"/>
<accession>Q5KER9</accession>
<dbReference type="RefSeq" id="XP_024513052.1">
    <property type="nucleotide sequence ID" value="XM_024657459.1"/>
</dbReference>
<feature type="compositionally biased region" description="Basic and acidic residues" evidence="1">
    <location>
        <begin position="9"/>
        <end position="18"/>
    </location>
</feature>
<feature type="compositionally biased region" description="Polar residues" evidence="1">
    <location>
        <begin position="376"/>
        <end position="407"/>
    </location>
</feature>
<organism evidence="2 3">
    <name type="scientific">Cryptococcus deneoformans (strain JEC21 / ATCC MYA-565)</name>
    <name type="common">Cryptococcus neoformans var. neoformans serotype D</name>
    <dbReference type="NCBI Taxonomy" id="214684"/>
    <lineage>
        <taxon>Eukaryota</taxon>
        <taxon>Fungi</taxon>
        <taxon>Dikarya</taxon>
        <taxon>Basidiomycota</taxon>
        <taxon>Agaricomycotina</taxon>
        <taxon>Tremellomycetes</taxon>
        <taxon>Tremellales</taxon>
        <taxon>Cryptococcaceae</taxon>
        <taxon>Cryptococcus</taxon>
        <taxon>Cryptococcus neoformans species complex</taxon>
    </lineage>
</organism>
<feature type="region of interest" description="Disordered" evidence="1">
    <location>
        <begin position="522"/>
        <end position="600"/>
    </location>
</feature>
<feature type="compositionally biased region" description="Polar residues" evidence="1">
    <location>
        <begin position="351"/>
        <end position="361"/>
    </location>
</feature>
<feature type="compositionally biased region" description="Basic and acidic residues" evidence="1">
    <location>
        <begin position="363"/>
        <end position="372"/>
    </location>
</feature>
<name>Q5KER9_CRYD1</name>
<dbReference type="KEGG" id="cne:CNF04500"/>
<sequence>MVLAHITFKKGEKERDKPSVVQSPTSIAVPNHQSTPSTSSTVGSPTSKYHPSWLLRRKPSISSRRTDAQDNPLSDTESPPTASSSSSFNVQLGFSPKRCASELEKESESSSSQKDWARILRSRSTSESRSRDGNPGDRPSSSSKKAGWSYSRQMHDGDASARVPTPSEAMENVLKDDVFGLSESMGTLGLVTDVRRDVNAKIADDQAALINGMTFPSSPPTPSTLSKIPLSATPIVYPTPLSPPRRSIPQSPRAAQHIQRQQRPDTPPSISRALTGANKPNVDSSNRYLRSISPSPSPASSRISPQSLNQSQLPRVPVVTTEWLKRKPSTGRLRHNASLSVDNVPVPPSHPMSSTVTSPRPVQNEEKPKALDESPQIEQRTTSSNRNRIVSHSSSTNSDIDGVSSSDGEIGFSSPYRILHGTTPSKSTTRPSGNGPDRGYEVKITCLDDRADNEEMKWQVTIRQRSSKNSLHHPTSPLQLSTATSLAQAPATASSINLSLSLDKPTGKLVFISFPMDIHATPTTRRRRGSHSQPPTLSQTYTTSPKNMSAPNYRPVTPPPIPRTMGATTSRPTTPTSSVRKKPPPAWSPPIAPEDGAGSA</sequence>
<feature type="region of interest" description="Disordered" evidence="1">
    <location>
        <begin position="236"/>
        <end position="314"/>
    </location>
</feature>
<feature type="compositionally biased region" description="Polar residues" evidence="1">
    <location>
        <begin position="422"/>
        <end position="432"/>
    </location>
</feature>
<reference evidence="2 3" key="1">
    <citation type="journal article" date="2005" name="Science">
        <title>The genome of the basidiomycetous yeast and human pathogen Cryptococcus neoformans.</title>
        <authorList>
            <person name="Loftus B.J."/>
            <person name="Fung E."/>
            <person name="Roncaglia P."/>
            <person name="Rowley D."/>
            <person name="Amedeo P."/>
            <person name="Bruno D."/>
            <person name="Vamathevan J."/>
            <person name="Miranda M."/>
            <person name="Anderson I.J."/>
            <person name="Fraser J.A."/>
            <person name="Allen J.E."/>
            <person name="Bosdet I.E."/>
            <person name="Brent M.R."/>
            <person name="Chiu R."/>
            <person name="Doering T.L."/>
            <person name="Donlin M.J."/>
            <person name="D'Souza C.A."/>
            <person name="Fox D.S."/>
            <person name="Grinberg V."/>
            <person name="Fu J."/>
            <person name="Fukushima M."/>
            <person name="Haas B.J."/>
            <person name="Huang J.C."/>
            <person name="Janbon G."/>
            <person name="Jones S.J."/>
            <person name="Koo H.L."/>
            <person name="Krzywinski M.I."/>
            <person name="Kwon-Chung J.K."/>
            <person name="Lengeler K.B."/>
            <person name="Maiti R."/>
            <person name="Marra M.A."/>
            <person name="Marra R.E."/>
            <person name="Mathewson C.A."/>
            <person name="Mitchell T.G."/>
            <person name="Pertea M."/>
            <person name="Riggs F.R."/>
            <person name="Salzberg S.L."/>
            <person name="Schein J.E."/>
            <person name="Shvartsbeyn A."/>
            <person name="Shin H."/>
            <person name="Shumway M."/>
            <person name="Specht C.A."/>
            <person name="Suh B.B."/>
            <person name="Tenney A."/>
            <person name="Utterback T.R."/>
            <person name="Wickes B.L."/>
            <person name="Wortman J.R."/>
            <person name="Wye N.H."/>
            <person name="Kronstad J.W."/>
            <person name="Lodge J.K."/>
            <person name="Heitman J."/>
            <person name="Davis R.W."/>
            <person name="Fraser C.M."/>
            <person name="Hyman R.W."/>
        </authorList>
    </citation>
    <scope>NUCLEOTIDE SEQUENCE [LARGE SCALE GENOMIC DNA]</scope>
    <source>
        <strain evidence="3">JEC21 / ATCC MYA-565</strain>
    </source>
</reference>
<feature type="compositionally biased region" description="Polar residues" evidence="1">
    <location>
        <begin position="20"/>
        <end position="33"/>
    </location>
</feature>
<dbReference type="PaxDb" id="214684-Q5KER9"/>
<dbReference type="HOGENOM" id="CLU_454929_0_0_1"/>
<proteinExistence type="predicted"/>
<feature type="compositionally biased region" description="Basic and acidic residues" evidence="1">
    <location>
        <begin position="124"/>
        <end position="135"/>
    </location>
</feature>
<feature type="compositionally biased region" description="Low complexity" evidence="1">
    <location>
        <begin position="568"/>
        <end position="578"/>
    </location>
</feature>
<dbReference type="EMBL" id="AE017346">
    <property type="protein sequence ID" value="AAW44105.2"/>
    <property type="molecule type" value="Genomic_DNA"/>
</dbReference>
<dbReference type="AlphaFoldDB" id="Q5KER9"/>
<feature type="region of interest" description="Disordered" evidence="1">
    <location>
        <begin position="327"/>
        <end position="440"/>
    </location>
</feature>
<feature type="compositionally biased region" description="Low complexity" evidence="1">
    <location>
        <begin position="74"/>
        <end position="87"/>
    </location>
</feature>
<dbReference type="GeneID" id="3258505"/>
<feature type="compositionally biased region" description="Basic and acidic residues" evidence="1">
    <location>
        <begin position="99"/>
        <end position="108"/>
    </location>
</feature>
<dbReference type="Proteomes" id="UP000002149">
    <property type="component" value="Chromosome 6"/>
</dbReference>